<sequence>TPILIRPLAYSTDFGDIPAQRVNQDLVVYLSKQIEFDIEKFWHIEEIPLPKALMEQEQICENHYKINTVRLDNGKYHVRWPTVELKLFDQLLRFREREVALVGDIKKM</sequence>
<comment type="caution">
    <text evidence="1">The sequence shown here is derived from an EMBL/GenBank/DDBJ whole genome shotgun (WGS) entry which is preliminary data.</text>
</comment>
<accession>A0A8J2PL59</accession>
<evidence type="ECO:0000313" key="1">
    <source>
        <dbReference type="EMBL" id="CAG7817769.1"/>
    </source>
</evidence>
<feature type="non-terminal residue" evidence="1">
    <location>
        <position position="1"/>
    </location>
</feature>
<protein>
    <submittedName>
        <fullName evidence="1">Uncharacterized protein</fullName>
    </submittedName>
</protein>
<organism evidence="1 2">
    <name type="scientific">Allacma fusca</name>
    <dbReference type="NCBI Taxonomy" id="39272"/>
    <lineage>
        <taxon>Eukaryota</taxon>
        <taxon>Metazoa</taxon>
        <taxon>Ecdysozoa</taxon>
        <taxon>Arthropoda</taxon>
        <taxon>Hexapoda</taxon>
        <taxon>Collembola</taxon>
        <taxon>Symphypleona</taxon>
        <taxon>Sminthuridae</taxon>
        <taxon>Allacma</taxon>
    </lineage>
</organism>
<evidence type="ECO:0000313" key="2">
    <source>
        <dbReference type="Proteomes" id="UP000708208"/>
    </source>
</evidence>
<dbReference type="AlphaFoldDB" id="A0A8J2PL59"/>
<dbReference type="Proteomes" id="UP000708208">
    <property type="component" value="Unassembled WGS sequence"/>
</dbReference>
<dbReference type="OrthoDB" id="8037270at2759"/>
<dbReference type="EMBL" id="CAJVCH010402982">
    <property type="protein sequence ID" value="CAG7817769.1"/>
    <property type="molecule type" value="Genomic_DNA"/>
</dbReference>
<keyword evidence="2" id="KW-1185">Reference proteome</keyword>
<name>A0A8J2PL59_9HEXA</name>
<gene>
    <name evidence="1" type="ORF">AFUS01_LOCUS28316</name>
</gene>
<reference evidence="1" key="1">
    <citation type="submission" date="2021-06" db="EMBL/GenBank/DDBJ databases">
        <authorList>
            <person name="Hodson N. C."/>
            <person name="Mongue J. A."/>
            <person name="Jaron S. K."/>
        </authorList>
    </citation>
    <scope>NUCLEOTIDE SEQUENCE</scope>
</reference>
<proteinExistence type="predicted"/>